<organism evidence="4 5">
    <name type="scientific">Flavisphingopyxis soli</name>
    <dbReference type="NCBI Taxonomy" id="2601267"/>
    <lineage>
        <taxon>Bacteria</taxon>
        <taxon>Pseudomonadati</taxon>
        <taxon>Pseudomonadota</taxon>
        <taxon>Alphaproteobacteria</taxon>
        <taxon>Sphingomonadales</taxon>
        <taxon>Sphingopyxidaceae</taxon>
        <taxon>Flavisphingopyxis</taxon>
    </lineage>
</organism>
<gene>
    <name evidence="4" type="ORF">FSZ31_01055</name>
</gene>
<evidence type="ECO:0000256" key="1">
    <source>
        <dbReference type="ARBA" id="ARBA00022737"/>
    </source>
</evidence>
<dbReference type="Pfam" id="PF25023">
    <property type="entry name" value="TEN_YD-shell"/>
    <property type="match status" value="1"/>
</dbReference>
<dbReference type="InterPro" id="IPR006530">
    <property type="entry name" value="YD"/>
</dbReference>
<dbReference type="NCBIfam" id="TIGR03696">
    <property type="entry name" value="Rhs_assc_core"/>
    <property type="match status" value="1"/>
</dbReference>
<feature type="domain" description="Teneurin-like YD-shell" evidence="3">
    <location>
        <begin position="423"/>
        <end position="688"/>
    </location>
</feature>
<feature type="signal peptide" evidence="2">
    <location>
        <begin position="1"/>
        <end position="22"/>
    </location>
</feature>
<accession>A0A5C6ULG6</accession>
<dbReference type="PANTHER" id="PTHR32305:SF15">
    <property type="entry name" value="PROTEIN RHSA-RELATED"/>
    <property type="match status" value="1"/>
</dbReference>
<dbReference type="SUPFAM" id="SSF50960">
    <property type="entry name" value="TolB, C-terminal domain"/>
    <property type="match status" value="1"/>
</dbReference>
<dbReference type="InterPro" id="IPR022385">
    <property type="entry name" value="Rhs_assc_core"/>
</dbReference>
<dbReference type="Pfam" id="PF05593">
    <property type="entry name" value="RHS_repeat"/>
    <property type="match status" value="2"/>
</dbReference>
<evidence type="ECO:0000313" key="5">
    <source>
        <dbReference type="Proteomes" id="UP000321129"/>
    </source>
</evidence>
<keyword evidence="5" id="KW-1185">Reference proteome</keyword>
<dbReference type="NCBIfam" id="TIGR01643">
    <property type="entry name" value="YD_repeat_2x"/>
    <property type="match status" value="3"/>
</dbReference>
<dbReference type="PANTHER" id="PTHR32305">
    <property type="match status" value="1"/>
</dbReference>
<dbReference type="EMBL" id="VOPY01000001">
    <property type="protein sequence ID" value="TXC73380.1"/>
    <property type="molecule type" value="Genomic_DNA"/>
</dbReference>
<proteinExistence type="predicted"/>
<dbReference type="Proteomes" id="UP000321129">
    <property type="component" value="Unassembled WGS sequence"/>
</dbReference>
<protein>
    <submittedName>
        <fullName evidence="4">RHS repeat-associated core domain-containing protein</fullName>
    </submittedName>
</protein>
<reference evidence="4 5" key="1">
    <citation type="submission" date="2019-08" db="EMBL/GenBank/DDBJ databases">
        <title>Sphingorhabdus soil sp. nov., isolated from arctic soil.</title>
        <authorList>
            <person name="Liu Y."/>
        </authorList>
    </citation>
    <scope>NUCLEOTIDE SEQUENCE [LARGE SCALE GENOMIC DNA]</scope>
    <source>
        <strain evidence="4 5">D-2Q-5-6</strain>
    </source>
</reference>
<sequence length="734" mass="78763">MRAALMGASALTVMLTASPALAQSAPSDYTSATRYDAMGRIIGTIAPDPDGAGPLKYAASRTTYDAAGRPIKTETGELAAWQSEAVAPANWSGFTVLSSADTAYDVMSRKILETVKGSDGVPVSVVQYSYDAAGRLQCTAQRMNPAAWGSLPASACTLGTEGSGTYAFGPDRITKTVYDAAGQVLQLREAVGTSVESAEATYSYTLNGLKKYIVDANGNRAELRYDGHDRQMRWVFPSTTLPGGYNDATPASALASAGAVNESNYEAYTYDANGNRTSLRKRDGSTLTYAYDALNRITVKVVPERSGLAATHTRDVYYGYDLRGLQTSARFDGAGGEGLTTAYDGFGRITSNTLTMDALSRTLAYQYDKGGNRTRITHPDGQYFSATYDGLDRAISITDPVAGSVASLAYNNRGGRATLSSGVTTSYAYDAAGRLASLGHDLAGNTSDVAWTFGYTPGSQLASASRDNDAYAWTGHYNVDRNYAANGLNQYASAGAASFSYDANGNLTSDGTTTYLYDIENRLVSASGGTTATLRYDPMGRLYAFGGSSETRRLLYDGDALVAEYDVAGAMKRRYVHGPGVDEPLVVYGPGGSLPRYFLHADRQGSIVAWSDEAGNVNTINTYDEYGIPGASNSGRFQYTGQIWLPDVGMYYYKARIYSPTLGRFLQTDPIGYEDQVNLYAYVGNDPVNAHDPGGDRTIYFGGGGGWVWRQHRAALREKSRVILPTFRSRRRVA</sequence>
<keyword evidence="2" id="KW-0732">Signal</keyword>
<dbReference type="InterPro" id="IPR050708">
    <property type="entry name" value="T6SS_VgrG/RHS"/>
</dbReference>
<evidence type="ECO:0000256" key="2">
    <source>
        <dbReference type="SAM" id="SignalP"/>
    </source>
</evidence>
<dbReference type="InterPro" id="IPR031325">
    <property type="entry name" value="RHS_repeat"/>
</dbReference>
<name>A0A5C6ULG6_9SPHN</name>
<evidence type="ECO:0000313" key="4">
    <source>
        <dbReference type="EMBL" id="TXC73380.1"/>
    </source>
</evidence>
<dbReference type="Gene3D" id="2.180.10.10">
    <property type="entry name" value="RHS repeat-associated core"/>
    <property type="match status" value="2"/>
</dbReference>
<comment type="caution">
    <text evidence="4">The sequence shown here is derived from an EMBL/GenBank/DDBJ whole genome shotgun (WGS) entry which is preliminary data.</text>
</comment>
<feature type="chain" id="PRO_5022962295" evidence="2">
    <location>
        <begin position="23"/>
        <end position="734"/>
    </location>
</feature>
<dbReference type="InterPro" id="IPR056823">
    <property type="entry name" value="TEN-like_YD-shell"/>
</dbReference>
<dbReference type="AlphaFoldDB" id="A0A5C6ULG6"/>
<keyword evidence="1" id="KW-0677">Repeat</keyword>
<evidence type="ECO:0000259" key="3">
    <source>
        <dbReference type="Pfam" id="PF25023"/>
    </source>
</evidence>